<dbReference type="InterPro" id="IPR047710">
    <property type="entry name" value="Transpos_IS5-like"/>
</dbReference>
<dbReference type="EMBL" id="CP017637">
    <property type="protein sequence ID" value="APG15194.1"/>
    <property type="molecule type" value="Genomic_DNA"/>
</dbReference>
<sequence>MRPKKHRTTGSNDLFRSRLDQIINMRHELVLLAGRVDWDWIDGEIAPLYSDNGRPGIATRFMIGLLLLKHIYEGVCERWVHDPYFQFFTGEEFFQHVFPHERSDLSHWRKRLGDKLERLLAESLRVAHASGALRSQDLKRVTVDTTVQPKAISFPTDAKLLHAAIRGLNRLARKHGVRLRQSYVRVAKSAAMMAGRYAHAKQFNRHQRQLRILRSRLGRIIRDIRRKTEGQAALEGAFALPLSRATQIGSQQQRQRGWKLYSFHAPEVECIGKGKAAAPYEFCVKASIVTNNQRAPGGLFVLHACSLPDNPYDGHTLRNVIERTESLTGCPIERAYVDKGYRGHDTQNPRRVFISGQKRGVFGVIKRELRRRSAIEPIIGHMKNEGHLGRCYLKGRAGDAANVLLSAVGHNLRRVLAWLRDLLSLFLLSLWPTLNCPVQPNSAY</sequence>
<evidence type="ECO:0000313" key="6">
    <source>
        <dbReference type="Proteomes" id="UP000030377"/>
    </source>
</evidence>
<dbReference type="Proteomes" id="UP001549291">
    <property type="component" value="Unassembled WGS sequence"/>
</dbReference>
<gene>
    <name evidence="5" type="ORF">ABIF63_009103</name>
    <name evidence="3" type="ORF">BKD09_43525</name>
    <name evidence="4" type="ORF">MA20_46435</name>
</gene>
<evidence type="ECO:0000259" key="1">
    <source>
        <dbReference type="Pfam" id="PF05598"/>
    </source>
</evidence>
<dbReference type="NCBIfam" id="NF033578">
    <property type="entry name" value="transpos_IS5_1"/>
    <property type="match status" value="1"/>
</dbReference>
<organism evidence="4 6">
    <name type="scientific">Bradyrhizobium japonicum</name>
    <dbReference type="NCBI Taxonomy" id="375"/>
    <lineage>
        <taxon>Bacteria</taxon>
        <taxon>Pseudomonadati</taxon>
        <taxon>Pseudomonadota</taxon>
        <taxon>Alphaproteobacteria</taxon>
        <taxon>Hyphomicrobiales</taxon>
        <taxon>Nitrobacteraceae</taxon>
        <taxon>Bradyrhizobium</taxon>
    </lineage>
</organism>
<dbReference type="eggNOG" id="COG3039">
    <property type="taxonomic scope" value="Bacteria"/>
</dbReference>
<reference evidence="4 6" key="1">
    <citation type="submission" date="2014-09" db="EMBL/GenBank/DDBJ databases">
        <title>Draft genome of Bradyrhizobium japonicum Is-34.</title>
        <authorList>
            <person name="Tsurumaru H."/>
            <person name="Yamakawa T."/>
            <person name="Hashimoto S."/>
            <person name="Okizaki K."/>
            <person name="Kanesaki Y."/>
            <person name="Yoshikawa H."/>
            <person name="Yajima S."/>
        </authorList>
    </citation>
    <scope>NUCLEOTIDE SEQUENCE [LARGE SCALE GENOMIC DNA]</scope>
    <source>
        <strain evidence="4 6">Is-34</strain>
    </source>
</reference>
<feature type="domain" description="Transposase DDE" evidence="2">
    <location>
        <begin position="366"/>
        <end position="415"/>
    </location>
</feature>
<dbReference type="STRING" id="375.BKD09_RS43525"/>
<evidence type="ECO:0000313" key="5">
    <source>
        <dbReference type="EMBL" id="MET4724997.1"/>
    </source>
</evidence>
<feature type="domain" description="Transposase InsH N-terminal" evidence="1">
    <location>
        <begin position="18"/>
        <end position="111"/>
    </location>
</feature>
<dbReference type="EMBL" id="JBEPTQ010000002">
    <property type="protein sequence ID" value="MET4724997.1"/>
    <property type="molecule type" value="Genomic_DNA"/>
</dbReference>
<reference evidence="5 8" key="3">
    <citation type="submission" date="2024-06" db="EMBL/GenBank/DDBJ databases">
        <title>Genomic Encyclopedia of Type Strains, Phase V (KMG-V): Genome sequencing to study the core and pangenomes of soil and plant-associated prokaryotes.</title>
        <authorList>
            <person name="Whitman W."/>
        </authorList>
    </citation>
    <scope>NUCLEOTIDE SEQUENCE [LARGE SCALE GENOMIC DNA]</scope>
    <source>
        <strain evidence="5 8">USDA 160</strain>
    </source>
</reference>
<evidence type="ECO:0000313" key="4">
    <source>
        <dbReference type="EMBL" id="KGT73100.1"/>
    </source>
</evidence>
<proteinExistence type="predicted"/>
<reference evidence="3 7" key="2">
    <citation type="submission" date="2016-11" db="EMBL/GenBank/DDBJ databases">
        <title>Complete Genome Sequence of Bradyrhizobium sp. strain J5, an isolated from soybean nodule in Hokkaido.</title>
        <authorList>
            <person name="Kanehara K."/>
        </authorList>
    </citation>
    <scope>NUCLEOTIDE SEQUENCE [LARGE SCALE GENOMIC DNA]</scope>
    <source>
        <strain evidence="3 7">J5</strain>
    </source>
</reference>
<dbReference type="EMBL" id="JRPN01000069">
    <property type="protein sequence ID" value="KGT73100.1"/>
    <property type="molecule type" value="Genomic_DNA"/>
</dbReference>
<dbReference type="Pfam" id="PF13751">
    <property type="entry name" value="DDE_Tnp_1_6"/>
    <property type="match status" value="1"/>
</dbReference>
<dbReference type="PANTHER" id="PTHR33803">
    <property type="entry name" value="IS1478 TRANSPOSASE"/>
    <property type="match status" value="1"/>
</dbReference>
<dbReference type="AlphaFoldDB" id="A0A0A3XFN4"/>
<keyword evidence="8" id="KW-1185">Reference proteome</keyword>
<dbReference type="InterPro" id="IPR008490">
    <property type="entry name" value="Transposase_InsH_N"/>
</dbReference>
<evidence type="ECO:0000259" key="2">
    <source>
        <dbReference type="Pfam" id="PF13751"/>
    </source>
</evidence>
<dbReference type="OrthoDB" id="7169055at2"/>
<dbReference type="Pfam" id="PF05598">
    <property type="entry name" value="DUF772"/>
    <property type="match status" value="1"/>
</dbReference>
<dbReference type="Proteomes" id="UP000181962">
    <property type="component" value="Chromosome"/>
</dbReference>
<evidence type="ECO:0000313" key="8">
    <source>
        <dbReference type="Proteomes" id="UP001549291"/>
    </source>
</evidence>
<protein>
    <submittedName>
        <fullName evidence="3 4">Transposase</fullName>
    </submittedName>
</protein>
<dbReference type="InterPro" id="IPR025668">
    <property type="entry name" value="Tnp_DDE_dom"/>
</dbReference>
<name>A0A0A3XFN4_BRAJP</name>
<evidence type="ECO:0000313" key="7">
    <source>
        <dbReference type="Proteomes" id="UP000181962"/>
    </source>
</evidence>
<dbReference type="PANTHER" id="PTHR33803:SF3">
    <property type="entry name" value="BLL1974 PROTEIN"/>
    <property type="match status" value="1"/>
</dbReference>
<accession>A0A0A3XFN4</accession>
<evidence type="ECO:0000313" key="3">
    <source>
        <dbReference type="EMBL" id="APG15194.1"/>
    </source>
</evidence>
<dbReference type="RefSeq" id="WP_041960889.1">
    <property type="nucleotide sequence ID" value="NZ_CP017637.1"/>
</dbReference>
<dbReference type="Proteomes" id="UP000030377">
    <property type="component" value="Unassembled WGS sequence"/>
</dbReference>